<name>A0AA88TGQ3_9TELE</name>
<comment type="caution">
    <text evidence="7">The sequence shown here is derived from an EMBL/GenBank/DDBJ whole genome shotgun (WGS) entry which is preliminary data.</text>
</comment>
<feature type="transmembrane region" description="Helical" evidence="5">
    <location>
        <begin position="258"/>
        <end position="279"/>
    </location>
</feature>
<dbReference type="SUPFAM" id="SSF52091">
    <property type="entry name" value="SpoIIaa-like"/>
    <property type="match status" value="1"/>
</dbReference>
<evidence type="ECO:0000256" key="5">
    <source>
        <dbReference type="SAM" id="Phobius"/>
    </source>
</evidence>
<dbReference type="InterPro" id="IPR036513">
    <property type="entry name" value="STAS_dom_sf"/>
</dbReference>
<evidence type="ECO:0000256" key="1">
    <source>
        <dbReference type="ARBA" id="ARBA00004141"/>
    </source>
</evidence>
<sequence length="771" mass="85311">MNMNKTSMGVSDHAGTKFYVERIILDKPKLDEVAQQQTEIQQFSIKEKISDSVRCSVGQWKIWILTWIPLLSWIPKYSIRENGLGDLVSGVSVGIMHLPQGMAYALLASVPPVFGLYTSFYPVLVYFIFGTSRHVSIGTFAVISIMIGSVSERLAPDDHFLTNGTNGSFVVDTEARDVQRVKVAAATTLLCGIFQVLLGLVRFGFVVTYLSEPLVRGYTTGAATHVITSQLKYMFGVSPRRFSGPLQLLYTLVELGRLLPQTHIPTLLITLVSLTALIIAKEINSRYSHKLVLPIPVELLVIIAGTLVSHYADLRTVNGVNVVGEIPSGLVLPKVPEVGFFSSVIGDAFAVAVVGYAINISLGKTFALRHGYKVDSNQELVALGLSNAIGGFFQCYSVTSSLSRSLVQESTGGKTQVAGMVSAVIVLITLLKLGPLFEKLPTAVLSTIVFVNLKGMFMQFQDIPALWKSNRVDLLVWVVTFLCTVLLNLDLGLAASIIFTLLTVIFRTQRPRYSLLGRVSGTELYLETESYKEAKAIPGITIFRSSAMIYYANAELYQEALLQKSGVNVQKLLKLKKRKEKEENAKRKQVKEEDKQAGVLRELANRMMVSMKNVTESVHPNETAKECIINDRTIATVTQGNMNFGFQPEQDSEEKERDKTYTHSSSCIGVQQRTHSIILDFSPVSFIDTVTLKTLKNIFQDFAEVDVTVYIAGCQGCVVQQLERGRFFSESISKSRLFPSIHDAVLHCLCRTDRDLSSSQFTLEMPCVTKL</sequence>
<dbReference type="Proteomes" id="UP001187343">
    <property type="component" value="Unassembled WGS sequence"/>
</dbReference>
<evidence type="ECO:0000313" key="7">
    <source>
        <dbReference type="EMBL" id="KAK2885855.1"/>
    </source>
</evidence>
<dbReference type="InterPro" id="IPR001902">
    <property type="entry name" value="SLC26A/SulP_fam"/>
</dbReference>
<feature type="transmembrane region" description="Helical" evidence="5">
    <location>
        <begin position="291"/>
        <end position="312"/>
    </location>
</feature>
<keyword evidence="4 5" id="KW-0472">Membrane</keyword>
<dbReference type="PROSITE" id="PS01130">
    <property type="entry name" value="SLC26A"/>
    <property type="match status" value="1"/>
</dbReference>
<dbReference type="PROSITE" id="PS50801">
    <property type="entry name" value="STAS"/>
    <property type="match status" value="1"/>
</dbReference>
<dbReference type="InterPro" id="IPR002645">
    <property type="entry name" value="STAS_dom"/>
</dbReference>
<feature type="domain" description="STAS" evidence="6">
    <location>
        <begin position="530"/>
        <end position="748"/>
    </location>
</feature>
<dbReference type="GO" id="GO:0016020">
    <property type="term" value="C:membrane"/>
    <property type="evidence" value="ECO:0007669"/>
    <property type="project" value="UniProtKB-SubCell"/>
</dbReference>
<evidence type="ECO:0000256" key="3">
    <source>
        <dbReference type="ARBA" id="ARBA00022989"/>
    </source>
</evidence>
<evidence type="ECO:0000259" key="6">
    <source>
        <dbReference type="PROSITE" id="PS50801"/>
    </source>
</evidence>
<feature type="transmembrane region" description="Helical" evidence="5">
    <location>
        <begin position="380"/>
        <end position="403"/>
    </location>
</feature>
<accession>A0AA88TGQ3</accession>
<dbReference type="Gene3D" id="3.30.750.24">
    <property type="entry name" value="STAS domain"/>
    <property type="match status" value="1"/>
</dbReference>
<keyword evidence="3 5" id="KW-1133">Transmembrane helix</keyword>
<comment type="subcellular location">
    <subcellularLocation>
        <location evidence="1">Membrane</location>
        <topology evidence="1">Multi-pass membrane protein</topology>
    </subcellularLocation>
</comment>
<dbReference type="Pfam" id="PF01740">
    <property type="entry name" value="STAS"/>
    <property type="match status" value="1"/>
</dbReference>
<protein>
    <recommendedName>
        <fullName evidence="6">STAS domain-containing protein</fullName>
    </recommendedName>
</protein>
<organism evidence="7 8">
    <name type="scientific">Cirrhinus molitorella</name>
    <name type="common">mud carp</name>
    <dbReference type="NCBI Taxonomy" id="172907"/>
    <lineage>
        <taxon>Eukaryota</taxon>
        <taxon>Metazoa</taxon>
        <taxon>Chordata</taxon>
        <taxon>Craniata</taxon>
        <taxon>Vertebrata</taxon>
        <taxon>Euteleostomi</taxon>
        <taxon>Actinopterygii</taxon>
        <taxon>Neopterygii</taxon>
        <taxon>Teleostei</taxon>
        <taxon>Ostariophysi</taxon>
        <taxon>Cypriniformes</taxon>
        <taxon>Cyprinidae</taxon>
        <taxon>Labeoninae</taxon>
        <taxon>Labeonini</taxon>
        <taxon>Cirrhinus</taxon>
    </lineage>
</organism>
<keyword evidence="2 5" id="KW-0812">Transmembrane</keyword>
<evidence type="ECO:0000256" key="4">
    <source>
        <dbReference type="ARBA" id="ARBA00023136"/>
    </source>
</evidence>
<feature type="transmembrane region" description="Helical" evidence="5">
    <location>
        <begin position="477"/>
        <end position="506"/>
    </location>
</feature>
<feature type="transmembrane region" description="Helical" evidence="5">
    <location>
        <begin position="440"/>
        <end position="457"/>
    </location>
</feature>
<dbReference type="CDD" id="cd07042">
    <property type="entry name" value="STAS_SulP_like_sulfate_transporter"/>
    <property type="match status" value="1"/>
</dbReference>
<dbReference type="InterPro" id="IPR011547">
    <property type="entry name" value="SLC26A/SulP_dom"/>
</dbReference>
<feature type="transmembrane region" description="Helical" evidence="5">
    <location>
        <begin position="338"/>
        <end position="359"/>
    </location>
</feature>
<proteinExistence type="predicted"/>
<dbReference type="Pfam" id="PF00916">
    <property type="entry name" value="Sulfate_transp"/>
    <property type="match status" value="1"/>
</dbReference>
<gene>
    <name evidence="7" type="ORF">Q8A67_016692</name>
</gene>
<dbReference type="GO" id="GO:0008271">
    <property type="term" value="F:secondary active sulfate transmembrane transporter activity"/>
    <property type="evidence" value="ECO:0007669"/>
    <property type="project" value="InterPro"/>
</dbReference>
<dbReference type="PANTHER" id="PTHR11814">
    <property type="entry name" value="SULFATE TRANSPORTER"/>
    <property type="match status" value="1"/>
</dbReference>
<feature type="transmembrane region" description="Helical" evidence="5">
    <location>
        <begin position="415"/>
        <end position="433"/>
    </location>
</feature>
<dbReference type="InterPro" id="IPR018045">
    <property type="entry name" value="S04_transporter_CS"/>
</dbReference>
<dbReference type="EMBL" id="JAUYZG010000016">
    <property type="protein sequence ID" value="KAK2885855.1"/>
    <property type="molecule type" value="Genomic_DNA"/>
</dbReference>
<feature type="transmembrane region" description="Helical" evidence="5">
    <location>
        <begin position="183"/>
        <end position="205"/>
    </location>
</feature>
<keyword evidence="8" id="KW-1185">Reference proteome</keyword>
<reference evidence="7" key="1">
    <citation type="submission" date="2023-08" db="EMBL/GenBank/DDBJ databases">
        <title>Chromosome-level Genome Assembly of mud carp (Cirrhinus molitorella).</title>
        <authorList>
            <person name="Liu H."/>
        </authorList>
    </citation>
    <scope>NUCLEOTIDE SEQUENCE</scope>
    <source>
        <strain evidence="7">Prfri</strain>
        <tissue evidence="7">Muscle</tissue>
    </source>
</reference>
<evidence type="ECO:0000256" key="2">
    <source>
        <dbReference type="ARBA" id="ARBA00022692"/>
    </source>
</evidence>
<evidence type="ECO:0000313" key="8">
    <source>
        <dbReference type="Proteomes" id="UP001187343"/>
    </source>
</evidence>
<dbReference type="NCBIfam" id="TIGR00815">
    <property type="entry name" value="sulP"/>
    <property type="match status" value="1"/>
</dbReference>
<dbReference type="AlphaFoldDB" id="A0AA88TGQ3"/>
<feature type="transmembrane region" description="Helical" evidence="5">
    <location>
        <begin position="104"/>
        <end position="129"/>
    </location>
</feature>